<feature type="transmembrane region" description="Helical" evidence="9">
    <location>
        <begin position="29"/>
        <end position="48"/>
    </location>
</feature>
<feature type="transmembrane region" description="Helical" evidence="9">
    <location>
        <begin position="252"/>
        <end position="270"/>
    </location>
</feature>
<dbReference type="InterPro" id="IPR010065">
    <property type="entry name" value="AA_ABC_transptr_permease_3TM"/>
</dbReference>
<evidence type="ECO:0000256" key="9">
    <source>
        <dbReference type="RuleBase" id="RU363032"/>
    </source>
</evidence>
<evidence type="ECO:0000256" key="1">
    <source>
        <dbReference type="ARBA" id="ARBA00004651"/>
    </source>
</evidence>
<reference evidence="11 12" key="1">
    <citation type="submission" date="2019-03" db="EMBL/GenBank/DDBJ databases">
        <title>Draft genome sequences of novel Actinobacteria.</title>
        <authorList>
            <person name="Sahin N."/>
            <person name="Ay H."/>
            <person name="Saygin H."/>
        </authorList>
    </citation>
    <scope>NUCLEOTIDE SEQUENCE [LARGE SCALE GENOMIC DNA]</scope>
    <source>
        <strain evidence="11 12">DSM 45941</strain>
    </source>
</reference>
<keyword evidence="8 9" id="KW-0472">Membrane</keyword>
<name>A0A4R5C088_9ACTN</name>
<protein>
    <submittedName>
        <fullName evidence="11">Amino acid ABC transporter permease</fullName>
    </submittedName>
</protein>
<accession>A0A4R5C088</accession>
<dbReference type="PANTHER" id="PTHR30614">
    <property type="entry name" value="MEMBRANE COMPONENT OF AMINO ACID ABC TRANSPORTER"/>
    <property type="match status" value="1"/>
</dbReference>
<comment type="subcellular location">
    <subcellularLocation>
        <location evidence="1 9">Cell membrane</location>
        <topology evidence="1 9">Multi-pass membrane protein</topology>
    </subcellularLocation>
</comment>
<evidence type="ECO:0000256" key="4">
    <source>
        <dbReference type="ARBA" id="ARBA00022475"/>
    </source>
</evidence>
<keyword evidence="6" id="KW-0029">Amino-acid transport</keyword>
<dbReference type="NCBIfam" id="TIGR01726">
    <property type="entry name" value="HEQRo_perm_3TM"/>
    <property type="match status" value="1"/>
</dbReference>
<evidence type="ECO:0000256" key="3">
    <source>
        <dbReference type="ARBA" id="ARBA00022448"/>
    </source>
</evidence>
<dbReference type="GO" id="GO:0006865">
    <property type="term" value="P:amino acid transport"/>
    <property type="evidence" value="ECO:0007669"/>
    <property type="project" value="UniProtKB-KW"/>
</dbReference>
<keyword evidence="12" id="KW-1185">Reference proteome</keyword>
<dbReference type="InterPro" id="IPR000515">
    <property type="entry name" value="MetI-like"/>
</dbReference>
<evidence type="ECO:0000313" key="11">
    <source>
        <dbReference type="EMBL" id="TDD91403.1"/>
    </source>
</evidence>
<comment type="caution">
    <text evidence="11">The sequence shown here is derived from an EMBL/GenBank/DDBJ whole genome shotgun (WGS) entry which is preliminary data.</text>
</comment>
<evidence type="ECO:0000256" key="5">
    <source>
        <dbReference type="ARBA" id="ARBA00022692"/>
    </source>
</evidence>
<evidence type="ECO:0000256" key="6">
    <source>
        <dbReference type="ARBA" id="ARBA00022970"/>
    </source>
</evidence>
<dbReference type="PANTHER" id="PTHR30614:SF20">
    <property type="entry name" value="GLUTAMINE TRANSPORT SYSTEM PERMEASE PROTEIN GLNP"/>
    <property type="match status" value="1"/>
</dbReference>
<evidence type="ECO:0000256" key="8">
    <source>
        <dbReference type="ARBA" id="ARBA00023136"/>
    </source>
</evidence>
<dbReference type="CDD" id="cd06261">
    <property type="entry name" value="TM_PBP2"/>
    <property type="match status" value="1"/>
</dbReference>
<gene>
    <name evidence="11" type="ORF">E1293_02110</name>
</gene>
<dbReference type="RefSeq" id="WP_132193174.1">
    <property type="nucleotide sequence ID" value="NZ_SMKY01000005.1"/>
</dbReference>
<feature type="transmembrane region" description="Helical" evidence="9">
    <location>
        <begin position="81"/>
        <end position="101"/>
    </location>
</feature>
<keyword evidence="7 9" id="KW-1133">Transmembrane helix</keyword>
<dbReference type="EMBL" id="SMKY01000005">
    <property type="protein sequence ID" value="TDD91403.1"/>
    <property type="molecule type" value="Genomic_DNA"/>
</dbReference>
<dbReference type="Proteomes" id="UP000295578">
    <property type="component" value="Unassembled WGS sequence"/>
</dbReference>
<evidence type="ECO:0000256" key="7">
    <source>
        <dbReference type="ARBA" id="ARBA00022989"/>
    </source>
</evidence>
<keyword evidence="3 9" id="KW-0813">Transport</keyword>
<organism evidence="11 12">
    <name type="scientific">Actinomadura darangshiensis</name>
    <dbReference type="NCBI Taxonomy" id="705336"/>
    <lineage>
        <taxon>Bacteria</taxon>
        <taxon>Bacillati</taxon>
        <taxon>Actinomycetota</taxon>
        <taxon>Actinomycetes</taxon>
        <taxon>Streptosporangiales</taxon>
        <taxon>Thermomonosporaceae</taxon>
        <taxon>Actinomadura</taxon>
    </lineage>
</organism>
<comment type="similarity">
    <text evidence="2">Belongs to the binding-protein-dependent transport system permease family. HisMQ subfamily.</text>
</comment>
<dbReference type="Pfam" id="PF00528">
    <property type="entry name" value="BPD_transp_1"/>
    <property type="match status" value="1"/>
</dbReference>
<evidence type="ECO:0000256" key="2">
    <source>
        <dbReference type="ARBA" id="ARBA00010072"/>
    </source>
</evidence>
<feature type="transmembrane region" description="Helical" evidence="9">
    <location>
        <begin position="122"/>
        <end position="142"/>
    </location>
</feature>
<dbReference type="SUPFAM" id="SSF161098">
    <property type="entry name" value="MetI-like"/>
    <property type="match status" value="1"/>
</dbReference>
<dbReference type="Gene3D" id="1.10.3720.10">
    <property type="entry name" value="MetI-like"/>
    <property type="match status" value="1"/>
</dbReference>
<dbReference type="PROSITE" id="PS50928">
    <property type="entry name" value="ABC_TM1"/>
    <property type="match status" value="1"/>
</dbReference>
<dbReference type="InterPro" id="IPR043429">
    <property type="entry name" value="ArtM/GltK/GlnP/TcyL/YhdX-like"/>
</dbReference>
<proteinExistence type="inferred from homology"/>
<dbReference type="AlphaFoldDB" id="A0A4R5C088"/>
<evidence type="ECO:0000313" key="12">
    <source>
        <dbReference type="Proteomes" id="UP000295578"/>
    </source>
</evidence>
<evidence type="ECO:0000259" key="10">
    <source>
        <dbReference type="PROSITE" id="PS50928"/>
    </source>
</evidence>
<feature type="domain" description="ABC transmembrane type-1" evidence="10">
    <location>
        <begin position="77"/>
        <end position="270"/>
    </location>
</feature>
<dbReference type="InterPro" id="IPR035906">
    <property type="entry name" value="MetI-like_sf"/>
</dbReference>
<keyword evidence="4" id="KW-1003">Cell membrane</keyword>
<keyword evidence="5 9" id="KW-0812">Transmembrane</keyword>
<dbReference type="GO" id="GO:0043190">
    <property type="term" value="C:ATP-binding cassette (ABC) transporter complex"/>
    <property type="evidence" value="ECO:0007669"/>
    <property type="project" value="InterPro"/>
</dbReference>
<dbReference type="GO" id="GO:0022857">
    <property type="term" value="F:transmembrane transporter activity"/>
    <property type="evidence" value="ECO:0007669"/>
    <property type="project" value="InterPro"/>
</dbReference>
<sequence>MTATGGTWVKSERQLERERRRRRAGVRSASLASASTILCAVVVVAVVVSSPGWPRVHETFFNWDEFAGAFPDVLRGFWLNVRIFLIAEPVILAAGLLVALARGLRNPLFFPLRALAVAYTDVFRGIPTILLVYLVGFGLPALRLQGVPDDPAVLGGFALVLSYGAYVAEVFRAGIDSIHPSQQAAARSLGLTRAQSLRFVVLPQAVRRVVPPLLNDFASLQKDTALVAVLGPLEALRQAQIHSADTFNYTPFLASAVLFIALTVPMARFTDHLAIRAERRRAPGGGT</sequence>
<dbReference type="OrthoDB" id="9814902at2"/>